<protein>
    <submittedName>
        <fullName evidence="2">(African queen) hypothetical protein</fullName>
    </submittedName>
</protein>
<dbReference type="InterPro" id="IPR038606">
    <property type="entry name" value="To_sf"/>
</dbReference>
<feature type="signal peptide" evidence="1">
    <location>
        <begin position="1"/>
        <end position="16"/>
    </location>
</feature>
<keyword evidence="3" id="KW-1185">Reference proteome</keyword>
<dbReference type="Pfam" id="PF06585">
    <property type="entry name" value="JHBP"/>
    <property type="match status" value="1"/>
</dbReference>
<proteinExistence type="predicted"/>
<dbReference type="Gene3D" id="3.15.10.30">
    <property type="entry name" value="Haemolymph juvenile hormone binding protein"/>
    <property type="match status" value="1"/>
</dbReference>
<evidence type="ECO:0000313" key="2">
    <source>
        <dbReference type="EMBL" id="CAG9576118.1"/>
    </source>
</evidence>
<dbReference type="InterPro" id="IPR010562">
    <property type="entry name" value="Haemolymph_juvenile_hormone-bd"/>
</dbReference>
<evidence type="ECO:0000313" key="3">
    <source>
        <dbReference type="Proteomes" id="UP000789524"/>
    </source>
</evidence>
<reference evidence="2" key="1">
    <citation type="submission" date="2021-09" db="EMBL/GenBank/DDBJ databases">
        <authorList>
            <person name="Martin H S."/>
        </authorList>
    </citation>
    <scope>NUCLEOTIDE SEQUENCE</scope>
</reference>
<name>A0A8J2R0C3_9NEOP</name>
<accession>A0A8J2R0C3</accession>
<keyword evidence="1" id="KW-0732">Signal</keyword>
<organism evidence="2 3">
    <name type="scientific">Danaus chrysippus</name>
    <name type="common">African queen</name>
    <dbReference type="NCBI Taxonomy" id="151541"/>
    <lineage>
        <taxon>Eukaryota</taxon>
        <taxon>Metazoa</taxon>
        <taxon>Ecdysozoa</taxon>
        <taxon>Arthropoda</taxon>
        <taxon>Hexapoda</taxon>
        <taxon>Insecta</taxon>
        <taxon>Pterygota</taxon>
        <taxon>Neoptera</taxon>
        <taxon>Endopterygota</taxon>
        <taxon>Lepidoptera</taxon>
        <taxon>Glossata</taxon>
        <taxon>Ditrysia</taxon>
        <taxon>Papilionoidea</taxon>
        <taxon>Nymphalidae</taxon>
        <taxon>Danainae</taxon>
        <taxon>Danaini</taxon>
        <taxon>Danaina</taxon>
        <taxon>Danaus</taxon>
        <taxon>Anosia</taxon>
    </lineage>
</organism>
<dbReference type="OrthoDB" id="8185902at2759"/>
<dbReference type="Proteomes" id="UP000789524">
    <property type="component" value="Unassembled WGS sequence"/>
</dbReference>
<dbReference type="AlphaFoldDB" id="A0A8J2R0C3"/>
<gene>
    <name evidence="2" type="ORF">DCHRY22_LOCUS11876</name>
</gene>
<sequence length="67" mass="7816">MLTPIFLLLALHFAASDIPPYIKVCQRKDPNVDKCIINSVEELRPKMKEVSFEMLFIIYVMYNVVNI</sequence>
<evidence type="ECO:0000256" key="1">
    <source>
        <dbReference type="SAM" id="SignalP"/>
    </source>
</evidence>
<feature type="chain" id="PRO_5035253538" evidence="1">
    <location>
        <begin position="17"/>
        <end position="67"/>
    </location>
</feature>
<comment type="caution">
    <text evidence="2">The sequence shown here is derived from an EMBL/GenBank/DDBJ whole genome shotgun (WGS) entry which is preliminary data.</text>
</comment>
<dbReference type="EMBL" id="CAKASE010000074">
    <property type="protein sequence ID" value="CAG9576118.1"/>
    <property type="molecule type" value="Genomic_DNA"/>
</dbReference>